<dbReference type="AlphaFoldDB" id="M9M6X3"/>
<sequence length="56" mass="6929">MDKQTKFHYMKRIDEKLSDLLFLAIEKCRVLQPSNFINIQQQVRFMHRFDMEPLWA</sequence>
<dbReference type="Proteomes" id="UP000029453">
    <property type="component" value="Unassembled WGS sequence"/>
</dbReference>
<dbReference type="RefSeq" id="WP_006287024.1">
    <property type="nucleotide sequence ID" value="NZ_BALG01000207.1"/>
</dbReference>
<evidence type="ECO:0000313" key="2">
    <source>
        <dbReference type="Proteomes" id="UP000029453"/>
    </source>
</evidence>
<protein>
    <submittedName>
        <fullName evidence="1">Transcriptional regulator</fullName>
    </submittedName>
</protein>
<comment type="caution">
    <text evidence="1">The sequence shown here is derived from an EMBL/GenBank/DDBJ whole genome shotgun (WGS) entry which is preliminary data.</text>
</comment>
<name>M9M6X3_PAEPP</name>
<proteinExistence type="predicted"/>
<keyword evidence="2" id="KW-1185">Reference proteome</keyword>
<evidence type="ECO:0000313" key="1">
    <source>
        <dbReference type="EMBL" id="GAC43373.1"/>
    </source>
</evidence>
<gene>
    <name evidence="1" type="ORF">PPOP_2740</name>
</gene>
<organism evidence="1 2">
    <name type="scientific">Paenibacillus popilliae ATCC 14706</name>
    <dbReference type="NCBI Taxonomy" id="1212764"/>
    <lineage>
        <taxon>Bacteria</taxon>
        <taxon>Bacillati</taxon>
        <taxon>Bacillota</taxon>
        <taxon>Bacilli</taxon>
        <taxon>Bacillales</taxon>
        <taxon>Paenibacillaceae</taxon>
        <taxon>Paenibacillus</taxon>
    </lineage>
</organism>
<reference evidence="1 2" key="1">
    <citation type="submission" date="2012-10" db="EMBL/GenBank/DDBJ databases">
        <title>Draft Genome Sequence of Paenibacillus popilliae ATCC 14706T.</title>
        <authorList>
            <person name="Iiyama K."/>
            <person name="Mori K."/>
            <person name="Mon H."/>
            <person name="Chieda Y."/>
            <person name="Lee J.M."/>
            <person name="Kusakabe T."/>
            <person name="Tashiro K."/>
            <person name="Asano S."/>
            <person name="Yasunaga-Aoki C."/>
            <person name="Shimizu S."/>
        </authorList>
    </citation>
    <scope>NUCLEOTIDE SEQUENCE [LARGE SCALE GENOMIC DNA]</scope>
    <source>
        <strain evidence="1 2">ATCC 14706</strain>
    </source>
</reference>
<accession>M9M6X3</accession>
<dbReference type="EMBL" id="BALG01000207">
    <property type="protein sequence ID" value="GAC43373.1"/>
    <property type="molecule type" value="Genomic_DNA"/>
</dbReference>